<evidence type="ECO:0000313" key="3">
    <source>
        <dbReference type="EMBL" id="KAI3439139.1"/>
    </source>
</evidence>
<reference evidence="3" key="2">
    <citation type="submission" date="2020-11" db="EMBL/GenBank/DDBJ databases">
        <authorList>
            <person name="Cecchin M."/>
            <person name="Marcolungo L."/>
            <person name="Rossato M."/>
            <person name="Girolomoni L."/>
            <person name="Cosentino E."/>
            <person name="Cuine S."/>
            <person name="Li-Beisson Y."/>
            <person name="Delledonne M."/>
            <person name="Ballottari M."/>
        </authorList>
    </citation>
    <scope>NUCLEOTIDE SEQUENCE</scope>
    <source>
        <strain evidence="3">211/11P</strain>
        <tissue evidence="3">Whole cell</tissue>
    </source>
</reference>
<dbReference type="AlphaFoldDB" id="A0A9D4U1T6"/>
<comment type="caution">
    <text evidence="3">The sequence shown here is derived from an EMBL/GenBank/DDBJ whole genome shotgun (WGS) entry which is preliminary data.</text>
</comment>
<evidence type="ECO:0000256" key="1">
    <source>
        <dbReference type="SAM" id="Coils"/>
    </source>
</evidence>
<feature type="compositionally biased region" description="Basic and acidic residues" evidence="2">
    <location>
        <begin position="180"/>
        <end position="193"/>
    </location>
</feature>
<feature type="region of interest" description="Disordered" evidence="2">
    <location>
        <begin position="1"/>
        <end position="33"/>
    </location>
</feature>
<evidence type="ECO:0000256" key="2">
    <source>
        <dbReference type="SAM" id="MobiDB-lite"/>
    </source>
</evidence>
<feature type="coiled-coil region" evidence="1">
    <location>
        <begin position="73"/>
        <end position="144"/>
    </location>
</feature>
<feature type="region of interest" description="Disordered" evidence="2">
    <location>
        <begin position="798"/>
        <end position="821"/>
    </location>
</feature>
<protein>
    <submittedName>
        <fullName evidence="3">Uncharacterized protein</fullName>
    </submittedName>
</protein>
<dbReference type="EMBL" id="SIDB01000001">
    <property type="protein sequence ID" value="KAI3439139.1"/>
    <property type="molecule type" value="Genomic_DNA"/>
</dbReference>
<accession>A0A9D4U1T6</accession>
<name>A0A9D4U1T6_CHLVU</name>
<proteinExistence type="predicted"/>
<feature type="region of interest" description="Disordered" evidence="2">
    <location>
        <begin position="829"/>
        <end position="848"/>
    </location>
</feature>
<dbReference type="OrthoDB" id="10571735at2759"/>
<dbReference type="PANTHER" id="PTHR45725:SF1">
    <property type="entry name" value="DISHEVELLED ASSOCIATED ACTIVATOR OF MORPHOGENESIS, ISOFORM D"/>
    <property type="match status" value="1"/>
</dbReference>
<feature type="compositionally biased region" description="Acidic residues" evidence="2">
    <location>
        <begin position="805"/>
        <end position="819"/>
    </location>
</feature>
<sequence length="848" mass="91036">MPPLGALPAALPVSPAQPRQPASPPAWPDACSVGVDAPQQWQQGVTQQVTRVVLISKAGQGGKAGKAGKAAAKATAAQRAKKAEREVLRQQQKAAAAEEAKAAQQVKQAARQEKAAATTEEAKAAQQAKQVARKQKKVAAAKKKVLAAQQHAKQAGQEQAAAAAKDTAETEAAAAAALGDDARPGSPRRREAAAVDAAETAAAVGAATEKDDVTAPAEEVAVAPRVENAAVPMAPTGSPQVSVADCGGVSARDTAAKEDAHTVPLAGGELGLLAGRPLHTGPLLSPIPLDAASQIEAVLEPPPNPAARQQQQKEQPQPALSAAAIPGSPIGLAQMRLNEPISMPDPATYTPEDWAEQGNVVRAILGYSKLDDGSICVRVAWEDSWQPIGDFAGLHELEELQRRLLAASDSTDLCSIAEQAAAATAAKAEAEAECNGAPLELDLFAAVKYVAAPPKPKDITSLAAKNLFVDYAILAKGSYRMADMCKHTVDKVVGTRDEWICHGARASKWWEKAWLSPDDARLWMDTALSCMFAGYMPPWRPKVARTLKAPEFRESPCQVPGCKFKGCVGNITFWMDAEQTRLAFRITHHKSQWSWHQPIEGEFPSDLTQYVLAPWVTAFRPTLLQSRSVQTFFVNRNGAPFTAAGLTVYYSNMLHQRLRLEQHITPHRVRHILVSFVQQNPKAFNGVRNQIATLMGHALRQWQEVYDLAVNRRSVAGAFDAMAKMEVVLRRDMVGAEQAGNRAPALALMPGPASPGFVLTTPEPVHRPSPPVPPSLSGGKRLRLEDEAEGIEFAVEALCDTAEPGPDEEQDDDDSEWGDPDFAIDLTWEVNWGDEDDAYEEEDENRVL</sequence>
<feature type="compositionally biased region" description="Low complexity" evidence="2">
    <location>
        <begin position="157"/>
        <end position="179"/>
    </location>
</feature>
<keyword evidence="4" id="KW-1185">Reference proteome</keyword>
<evidence type="ECO:0000313" key="4">
    <source>
        <dbReference type="Proteomes" id="UP001055712"/>
    </source>
</evidence>
<organism evidence="3 4">
    <name type="scientific">Chlorella vulgaris</name>
    <name type="common">Green alga</name>
    <dbReference type="NCBI Taxonomy" id="3077"/>
    <lineage>
        <taxon>Eukaryota</taxon>
        <taxon>Viridiplantae</taxon>
        <taxon>Chlorophyta</taxon>
        <taxon>core chlorophytes</taxon>
        <taxon>Trebouxiophyceae</taxon>
        <taxon>Chlorellales</taxon>
        <taxon>Chlorellaceae</taxon>
        <taxon>Chlorella clade</taxon>
        <taxon>Chlorella</taxon>
    </lineage>
</organism>
<dbReference type="PANTHER" id="PTHR45725">
    <property type="entry name" value="FORMIN HOMOLOGY 2 FAMILY MEMBER"/>
    <property type="match status" value="1"/>
</dbReference>
<feature type="region of interest" description="Disordered" evidence="2">
    <location>
        <begin position="157"/>
        <end position="197"/>
    </location>
</feature>
<dbReference type="InterPro" id="IPR051425">
    <property type="entry name" value="Formin_Homology"/>
</dbReference>
<dbReference type="Proteomes" id="UP001055712">
    <property type="component" value="Unassembled WGS sequence"/>
</dbReference>
<reference evidence="3" key="1">
    <citation type="journal article" date="2019" name="Plant J.">
        <title>Chlorella vulgaris genome assembly and annotation reveals the molecular basis for metabolic acclimation to high light conditions.</title>
        <authorList>
            <person name="Cecchin M."/>
            <person name="Marcolungo L."/>
            <person name="Rossato M."/>
            <person name="Girolomoni L."/>
            <person name="Cosentino E."/>
            <person name="Cuine S."/>
            <person name="Li-Beisson Y."/>
            <person name="Delledonne M."/>
            <person name="Ballottari M."/>
        </authorList>
    </citation>
    <scope>NUCLEOTIDE SEQUENCE</scope>
    <source>
        <strain evidence="3">211/11P</strain>
    </source>
</reference>
<feature type="compositionally biased region" description="Low complexity" evidence="2">
    <location>
        <begin position="1"/>
        <end position="20"/>
    </location>
</feature>
<gene>
    <name evidence="3" type="ORF">D9Q98_001547</name>
</gene>
<keyword evidence="1" id="KW-0175">Coiled coil</keyword>
<feature type="compositionally biased region" description="Acidic residues" evidence="2">
    <location>
        <begin position="832"/>
        <end position="848"/>
    </location>
</feature>